<keyword evidence="1" id="KW-0812">Transmembrane</keyword>
<dbReference type="EMBL" id="GBRH01208163">
    <property type="protein sequence ID" value="JAD89732.1"/>
    <property type="molecule type" value="Transcribed_RNA"/>
</dbReference>
<sequence length="141" mass="15657">MQNHGGRLYITKTTGQQLYLELNIPYGLNPSVAKPNRIFRESDPKCGYLSSKLFHALESAGCRNASSLMHSSSCHRRRGAVSLHINNLFSLCLTGKYRNTLLGIAFFLSFVVNLVSGSLSFHLETLQVEQKSSSTLSFQNS</sequence>
<dbReference type="AlphaFoldDB" id="A0A0A9E160"/>
<organism evidence="2">
    <name type="scientific">Arundo donax</name>
    <name type="common">Giant reed</name>
    <name type="synonym">Donax arundinaceus</name>
    <dbReference type="NCBI Taxonomy" id="35708"/>
    <lineage>
        <taxon>Eukaryota</taxon>
        <taxon>Viridiplantae</taxon>
        <taxon>Streptophyta</taxon>
        <taxon>Embryophyta</taxon>
        <taxon>Tracheophyta</taxon>
        <taxon>Spermatophyta</taxon>
        <taxon>Magnoliopsida</taxon>
        <taxon>Liliopsida</taxon>
        <taxon>Poales</taxon>
        <taxon>Poaceae</taxon>
        <taxon>PACMAD clade</taxon>
        <taxon>Arundinoideae</taxon>
        <taxon>Arundineae</taxon>
        <taxon>Arundo</taxon>
    </lineage>
</organism>
<feature type="transmembrane region" description="Helical" evidence="1">
    <location>
        <begin position="101"/>
        <end position="123"/>
    </location>
</feature>
<keyword evidence="1" id="KW-0472">Membrane</keyword>
<name>A0A0A9E160_ARUDO</name>
<reference evidence="2" key="2">
    <citation type="journal article" date="2015" name="Data Brief">
        <title>Shoot transcriptome of the giant reed, Arundo donax.</title>
        <authorList>
            <person name="Barrero R.A."/>
            <person name="Guerrero F.D."/>
            <person name="Moolhuijzen P."/>
            <person name="Goolsby J.A."/>
            <person name="Tidwell J."/>
            <person name="Bellgard S.E."/>
            <person name="Bellgard M.I."/>
        </authorList>
    </citation>
    <scope>NUCLEOTIDE SEQUENCE</scope>
    <source>
        <tissue evidence="2">Shoot tissue taken approximately 20 cm above the soil surface</tissue>
    </source>
</reference>
<evidence type="ECO:0000313" key="2">
    <source>
        <dbReference type="EMBL" id="JAD89732.1"/>
    </source>
</evidence>
<protein>
    <submittedName>
        <fullName evidence="2">Uncharacterized protein</fullName>
    </submittedName>
</protein>
<proteinExistence type="predicted"/>
<reference evidence="2" key="1">
    <citation type="submission" date="2014-09" db="EMBL/GenBank/DDBJ databases">
        <authorList>
            <person name="Magalhaes I.L.F."/>
            <person name="Oliveira U."/>
            <person name="Santos F.R."/>
            <person name="Vidigal T.H.D.A."/>
            <person name="Brescovit A.D."/>
            <person name="Santos A.J."/>
        </authorList>
    </citation>
    <scope>NUCLEOTIDE SEQUENCE</scope>
    <source>
        <tissue evidence="2">Shoot tissue taken approximately 20 cm above the soil surface</tissue>
    </source>
</reference>
<evidence type="ECO:0000256" key="1">
    <source>
        <dbReference type="SAM" id="Phobius"/>
    </source>
</evidence>
<keyword evidence="1" id="KW-1133">Transmembrane helix</keyword>
<accession>A0A0A9E160</accession>